<keyword evidence="4" id="KW-0963">Cytoplasm</keyword>
<dbReference type="NCBIfam" id="TIGR02342">
    <property type="entry name" value="chap_CCT_delta"/>
    <property type="match status" value="1"/>
</dbReference>
<keyword evidence="5 9" id="KW-0547">Nucleotide-binding</keyword>
<evidence type="ECO:0000256" key="7">
    <source>
        <dbReference type="ARBA" id="ARBA00023186"/>
    </source>
</evidence>
<comment type="caution">
    <text evidence="11">The sequence shown here is derived from an EMBL/GenBank/DDBJ whole genome shotgun (WGS) entry which is preliminary data.</text>
</comment>
<evidence type="ECO:0000256" key="5">
    <source>
        <dbReference type="ARBA" id="ARBA00022741"/>
    </source>
</evidence>
<dbReference type="STRING" id="542762.A0A4S4DXK3"/>
<dbReference type="InterPro" id="IPR017998">
    <property type="entry name" value="Chaperone_TCP-1"/>
</dbReference>
<dbReference type="AlphaFoldDB" id="A0A4S4DXK3"/>
<dbReference type="InterPro" id="IPR012717">
    <property type="entry name" value="Chap_CCT_delta"/>
</dbReference>
<dbReference type="SUPFAM" id="SSF54849">
    <property type="entry name" value="GroEL-intermediate domain like"/>
    <property type="match status" value="1"/>
</dbReference>
<name>A0A4S4DXK3_CAMSN</name>
<dbReference type="SUPFAM" id="SSF52029">
    <property type="entry name" value="GroEL apical domain-like"/>
    <property type="match status" value="1"/>
</dbReference>
<dbReference type="InterPro" id="IPR027409">
    <property type="entry name" value="GroEL-like_apical_dom_sf"/>
</dbReference>
<evidence type="ECO:0000256" key="6">
    <source>
        <dbReference type="ARBA" id="ARBA00022840"/>
    </source>
</evidence>
<dbReference type="PROSITE" id="PS00995">
    <property type="entry name" value="TCP1_3"/>
    <property type="match status" value="1"/>
</dbReference>
<evidence type="ECO:0000313" key="11">
    <source>
        <dbReference type="EMBL" id="THG08121.1"/>
    </source>
</evidence>
<dbReference type="GO" id="GO:0016887">
    <property type="term" value="F:ATP hydrolysis activity"/>
    <property type="evidence" value="ECO:0007669"/>
    <property type="project" value="InterPro"/>
</dbReference>
<dbReference type="PROSITE" id="PS00750">
    <property type="entry name" value="TCP1_1"/>
    <property type="match status" value="1"/>
</dbReference>
<dbReference type="InterPro" id="IPR053374">
    <property type="entry name" value="TCP-1_chaperonin"/>
</dbReference>
<evidence type="ECO:0000256" key="3">
    <source>
        <dbReference type="ARBA" id="ARBA00016107"/>
    </source>
</evidence>
<dbReference type="InterPro" id="IPR027413">
    <property type="entry name" value="GROEL-like_equatorial_sf"/>
</dbReference>
<dbReference type="PANTHER" id="PTHR11353">
    <property type="entry name" value="CHAPERONIN"/>
    <property type="match status" value="1"/>
</dbReference>
<accession>A0A4S4DXK3</accession>
<dbReference type="Pfam" id="PF00118">
    <property type="entry name" value="Cpn60_TCP1"/>
    <property type="match status" value="1"/>
</dbReference>
<dbReference type="SUPFAM" id="SSF48592">
    <property type="entry name" value="GroEL equatorial domain-like"/>
    <property type="match status" value="1"/>
</dbReference>
<proteinExistence type="inferred from homology"/>
<dbReference type="InterPro" id="IPR002423">
    <property type="entry name" value="Cpn60/GroEL/TCP-1"/>
</dbReference>
<dbReference type="InterPro" id="IPR027410">
    <property type="entry name" value="TCP-1-like_intermed_sf"/>
</dbReference>
<dbReference type="Gene3D" id="3.50.7.10">
    <property type="entry name" value="GroEL"/>
    <property type="match status" value="1"/>
</dbReference>
<keyword evidence="6 9" id="KW-0067">ATP-binding</keyword>
<evidence type="ECO:0000256" key="10">
    <source>
        <dbReference type="RuleBase" id="RU004192"/>
    </source>
</evidence>
<dbReference type="NCBIfam" id="NF041083">
    <property type="entry name" value="thermosome_beta"/>
    <property type="match status" value="1"/>
</dbReference>
<dbReference type="InterPro" id="IPR002194">
    <property type="entry name" value="Chaperonin_TCP-1_CS"/>
</dbReference>
<gene>
    <name evidence="11" type="ORF">TEA_013865</name>
</gene>
<dbReference type="Proteomes" id="UP000306102">
    <property type="component" value="Unassembled WGS sequence"/>
</dbReference>
<reference evidence="11 12" key="1">
    <citation type="journal article" date="2018" name="Proc. Natl. Acad. Sci. U.S.A.">
        <title>Draft genome sequence of Camellia sinensis var. sinensis provides insights into the evolution of the tea genome and tea quality.</title>
        <authorList>
            <person name="Wei C."/>
            <person name="Yang H."/>
            <person name="Wang S."/>
            <person name="Zhao J."/>
            <person name="Liu C."/>
            <person name="Gao L."/>
            <person name="Xia E."/>
            <person name="Lu Y."/>
            <person name="Tai Y."/>
            <person name="She G."/>
            <person name="Sun J."/>
            <person name="Cao H."/>
            <person name="Tong W."/>
            <person name="Gao Q."/>
            <person name="Li Y."/>
            <person name="Deng W."/>
            <person name="Jiang X."/>
            <person name="Wang W."/>
            <person name="Chen Q."/>
            <person name="Zhang S."/>
            <person name="Li H."/>
            <person name="Wu J."/>
            <person name="Wang P."/>
            <person name="Li P."/>
            <person name="Shi C."/>
            <person name="Zheng F."/>
            <person name="Jian J."/>
            <person name="Huang B."/>
            <person name="Shan D."/>
            <person name="Shi M."/>
            <person name="Fang C."/>
            <person name="Yue Y."/>
            <person name="Li F."/>
            <person name="Li D."/>
            <person name="Wei S."/>
            <person name="Han B."/>
            <person name="Jiang C."/>
            <person name="Yin Y."/>
            <person name="Xia T."/>
            <person name="Zhang Z."/>
            <person name="Bennetzen J.L."/>
            <person name="Zhao S."/>
            <person name="Wan X."/>
        </authorList>
    </citation>
    <scope>NUCLEOTIDE SEQUENCE [LARGE SCALE GENOMIC DNA]</scope>
    <source>
        <strain evidence="12">cv. Shuchazao</strain>
        <tissue evidence="11">Leaf</tissue>
    </source>
</reference>
<evidence type="ECO:0000256" key="4">
    <source>
        <dbReference type="ARBA" id="ARBA00022490"/>
    </source>
</evidence>
<comment type="function">
    <text evidence="8">Molecular chaperone; assists the folding of proteins upon ATP hydrolysis. Known to play a role, in vitro, in the folding of actin and tubulin.</text>
</comment>
<dbReference type="EMBL" id="SDRB02009553">
    <property type="protein sequence ID" value="THG08121.1"/>
    <property type="molecule type" value="Genomic_DNA"/>
</dbReference>
<evidence type="ECO:0000256" key="1">
    <source>
        <dbReference type="ARBA" id="ARBA00004496"/>
    </source>
</evidence>
<dbReference type="Gene3D" id="1.10.560.10">
    <property type="entry name" value="GroEL-like equatorial domain"/>
    <property type="match status" value="1"/>
</dbReference>
<comment type="subcellular location">
    <subcellularLocation>
        <location evidence="1">Cytoplasm</location>
    </subcellularLocation>
</comment>
<evidence type="ECO:0000256" key="2">
    <source>
        <dbReference type="ARBA" id="ARBA00008020"/>
    </source>
</evidence>
<organism evidence="11 12">
    <name type="scientific">Camellia sinensis var. sinensis</name>
    <name type="common">China tea</name>
    <dbReference type="NCBI Taxonomy" id="542762"/>
    <lineage>
        <taxon>Eukaryota</taxon>
        <taxon>Viridiplantae</taxon>
        <taxon>Streptophyta</taxon>
        <taxon>Embryophyta</taxon>
        <taxon>Tracheophyta</taxon>
        <taxon>Spermatophyta</taxon>
        <taxon>Magnoliopsida</taxon>
        <taxon>eudicotyledons</taxon>
        <taxon>Gunneridae</taxon>
        <taxon>Pentapetalae</taxon>
        <taxon>asterids</taxon>
        <taxon>Ericales</taxon>
        <taxon>Theaceae</taxon>
        <taxon>Camellia</taxon>
    </lineage>
</organism>
<dbReference type="GO" id="GO:0140662">
    <property type="term" value="F:ATP-dependent protein folding chaperone"/>
    <property type="evidence" value="ECO:0007669"/>
    <property type="project" value="InterPro"/>
</dbReference>
<dbReference type="PRINTS" id="PR00304">
    <property type="entry name" value="TCOMPLEXTCP1"/>
</dbReference>
<evidence type="ECO:0000256" key="9">
    <source>
        <dbReference type="RuleBase" id="RU004187"/>
    </source>
</evidence>
<dbReference type="CDD" id="cd03338">
    <property type="entry name" value="TCP1_delta"/>
    <property type="match status" value="1"/>
</dbReference>
<keyword evidence="7 9" id="KW-0143">Chaperone</keyword>
<sequence>MASPAVQAPRAAASKTESYVDNKRKQDIRQANIIAARAVADAVRTSLGPKGMDKMISTASGEVIITNDGATILNKMEVLQPAAKMLVELSKSQDIVAGDGTTTVVVIAGALLKQCLSLLNTGIHPTVISDSLHKVSLKTVDVLTAMAVPVELSDRESLVKSASTSLNSKVVSQYSTLLAPLAVDAVLSVVDPLKPDLVDLRDVKIVKKLGGTVDDTELIKGLVFDKKVSHSAGGPTRVENAKIAVIQFQISPPKTDIEQSIVVSDYTQMDRILKEERNYILGMIKKIKATGCNVLLIQKSILRDAVTDLSLHYLAKAKIMVIKDVERDEIEFITKTLNCLPIANIEHFRAEKLGYADLVEEVSLGDGKMVKITGIKDMGQTTTVLVRGSNQLVLDEAERSLHDALCVVRCLVNKRFLIAGGGAPEIELSRQLGAWAKVLQGMESFCVRSFAEALEVVPYTLAENTGLNPIAIVTELRNRHAQGEINAGINVRKGQITNILEENVVQPLLVSTSAISLATECRYGTVTTAMAVATADIPVNLNYTAKSGCNGWRTQAFIMRRVHGLRDLKEANPWPCRSSQILGKIPDGYLLFACSLDGTVATFHFEEKELGQRLTDTELDELKRNRYGDLMMVRRVWGPSVDALNKVEATARMSSLVKQREYRRPNGRKRIIPEAVGVPGQ</sequence>
<dbReference type="InterPro" id="IPR054827">
    <property type="entry name" value="thermosome_alpha"/>
</dbReference>
<dbReference type="GO" id="GO:0005524">
    <property type="term" value="F:ATP binding"/>
    <property type="evidence" value="ECO:0007669"/>
    <property type="project" value="UniProtKB-KW"/>
</dbReference>
<comment type="similarity">
    <text evidence="2 9">Belongs to the TCP-1 chaperonin family.</text>
</comment>
<evidence type="ECO:0000313" key="12">
    <source>
        <dbReference type="Proteomes" id="UP000306102"/>
    </source>
</evidence>
<dbReference type="GO" id="GO:0051082">
    <property type="term" value="F:unfolded protein binding"/>
    <property type="evidence" value="ECO:0007669"/>
    <property type="project" value="InterPro"/>
</dbReference>
<protein>
    <recommendedName>
        <fullName evidence="3 10">T-complex protein 1 subunit delta</fullName>
    </recommendedName>
</protein>
<keyword evidence="12" id="KW-1185">Reference proteome</keyword>
<dbReference type="Gene3D" id="3.30.260.10">
    <property type="entry name" value="TCP-1-like chaperonin intermediate domain"/>
    <property type="match status" value="1"/>
</dbReference>
<dbReference type="NCBIfam" id="NF041082">
    <property type="entry name" value="thermosome_alpha"/>
    <property type="match status" value="1"/>
</dbReference>
<dbReference type="FunFam" id="3.50.7.10:FF:000010">
    <property type="entry name" value="T-complex protein 1 subunit delta"/>
    <property type="match status" value="1"/>
</dbReference>
<dbReference type="GO" id="GO:0005737">
    <property type="term" value="C:cytoplasm"/>
    <property type="evidence" value="ECO:0007669"/>
    <property type="project" value="UniProtKB-SubCell"/>
</dbReference>
<evidence type="ECO:0000256" key="8">
    <source>
        <dbReference type="ARBA" id="ARBA00024677"/>
    </source>
</evidence>